<dbReference type="SMART" id="SM00249">
    <property type="entry name" value="PHD"/>
    <property type="match status" value="1"/>
</dbReference>
<dbReference type="SUPFAM" id="SSF47592">
    <property type="entry name" value="SWIB/MDM2 domain"/>
    <property type="match status" value="1"/>
</dbReference>
<accession>A0AAX6ENY1</accession>
<evidence type="ECO:0000313" key="6">
    <source>
        <dbReference type="EMBL" id="KAJ6805515.1"/>
    </source>
</evidence>
<dbReference type="InterPro" id="IPR011011">
    <property type="entry name" value="Znf_FYVE_PHD"/>
</dbReference>
<feature type="domain" description="DM2" evidence="5">
    <location>
        <begin position="213"/>
        <end position="298"/>
    </location>
</feature>
<comment type="caution">
    <text evidence="6">The sequence shown here is derived from an EMBL/GenBank/DDBJ whole genome shotgun (WGS) entry which is preliminary data.</text>
</comment>
<dbReference type="Pfam" id="PF03126">
    <property type="entry name" value="Plus-3"/>
    <property type="match status" value="1"/>
</dbReference>
<dbReference type="SUPFAM" id="SSF57903">
    <property type="entry name" value="FYVE/PHD zinc finger"/>
    <property type="match status" value="1"/>
</dbReference>
<dbReference type="InterPro" id="IPR036128">
    <property type="entry name" value="Plus3-like_sf"/>
</dbReference>
<evidence type="ECO:0000259" key="4">
    <source>
        <dbReference type="PROSITE" id="PS51360"/>
    </source>
</evidence>
<proteinExistence type="predicted"/>
<keyword evidence="3" id="KW-0862">Zinc</keyword>
<keyword evidence="1" id="KW-0479">Metal-binding</keyword>
<dbReference type="PANTHER" id="PTHR46851:SF11">
    <property type="entry name" value="GYF DOMAIN-CONTAINING PROTEIN"/>
    <property type="match status" value="1"/>
</dbReference>
<dbReference type="AlphaFoldDB" id="A0AAX6ENY1"/>
<evidence type="ECO:0000313" key="7">
    <source>
        <dbReference type="Proteomes" id="UP001140949"/>
    </source>
</evidence>
<dbReference type="GO" id="GO:0008270">
    <property type="term" value="F:zinc ion binding"/>
    <property type="evidence" value="ECO:0007669"/>
    <property type="project" value="UniProtKB-KW"/>
</dbReference>
<dbReference type="InterPro" id="IPR058668">
    <property type="entry name" value="NERD_dom"/>
</dbReference>
<dbReference type="Gene3D" id="3.90.70.200">
    <property type="entry name" value="Plus-3 domain"/>
    <property type="match status" value="1"/>
</dbReference>
<dbReference type="PANTHER" id="PTHR46851">
    <property type="entry name" value="OS01G0884500 PROTEIN"/>
    <property type="match status" value="1"/>
</dbReference>
<dbReference type="SUPFAM" id="SSF159042">
    <property type="entry name" value="Plus3-like"/>
    <property type="match status" value="1"/>
</dbReference>
<dbReference type="Gene3D" id="1.10.245.10">
    <property type="entry name" value="SWIB/MDM2 domain"/>
    <property type="match status" value="1"/>
</dbReference>
<gene>
    <name evidence="6" type="ORF">M6B38_179525</name>
</gene>
<evidence type="ECO:0000259" key="5">
    <source>
        <dbReference type="PROSITE" id="PS51925"/>
    </source>
</evidence>
<protein>
    <submittedName>
        <fullName evidence="6">Uncharacterized protein</fullName>
    </submittedName>
</protein>
<dbReference type="Proteomes" id="UP001140949">
    <property type="component" value="Unassembled WGS sequence"/>
</dbReference>
<dbReference type="InterPro" id="IPR003121">
    <property type="entry name" value="SWIB_MDM2_domain"/>
</dbReference>
<evidence type="ECO:0000256" key="2">
    <source>
        <dbReference type="ARBA" id="ARBA00022771"/>
    </source>
</evidence>
<dbReference type="InterPro" id="IPR045894">
    <property type="entry name" value="At5g08430-like"/>
</dbReference>
<dbReference type="GO" id="GO:0003677">
    <property type="term" value="F:DNA binding"/>
    <property type="evidence" value="ECO:0007669"/>
    <property type="project" value="InterPro"/>
</dbReference>
<keyword evidence="7" id="KW-1185">Reference proteome</keyword>
<reference evidence="6" key="1">
    <citation type="journal article" date="2023" name="GigaByte">
        <title>Genome assembly of the bearded iris, Iris pallida Lam.</title>
        <authorList>
            <person name="Bruccoleri R.E."/>
            <person name="Oakeley E.J."/>
            <person name="Faust A.M.E."/>
            <person name="Altorfer M."/>
            <person name="Dessus-Babus S."/>
            <person name="Burckhardt D."/>
            <person name="Oertli M."/>
            <person name="Naumann U."/>
            <person name="Petersen F."/>
            <person name="Wong J."/>
        </authorList>
    </citation>
    <scope>NUCLEOTIDE SEQUENCE</scope>
    <source>
        <strain evidence="6">GSM-AAB239-AS_SAM_17_03QT</strain>
    </source>
</reference>
<sequence>MRKDCSNDYEMAEDLCFVCKDGGDLRVCDYKKCLKAYHSHCVGKGTDFLEEDDPWNCGWHLCSCKKASTFQCFCCPISFCRSCFKSAAFVQVKEKTKGFCNNCLKLAKMIEENRHVDSDGEEVNFKDATTYEFLFKDYWEIVKNETKLTLVDVQAADVLLKRGEKFQNGSDSDKHFESSDDPEYDCDDGKLFFKGLRGKRSRMKPQAKKSRKERTFSSWASEELCEFLSSIGKYTETPQSQLDVTEIIKDYVQSNNLFPPDNKKKNIVIPDEKLRKLFRKKKLKYHKIYDLTKNHLAEENSDLNGEFLFSSEEDERADFSKKQLRSISGHKVHKLEAHAGRKRVSEPPKSSYAAIVVDNIKLVYMRKSLILELLKSPETFESKVVGCFVKVKNDPKDIYYLARKEYQLGQVTGIRKSQHAQKSGETDSDTLLCISNFSNGVKISNLSNDDIEQGECEDLLQLVKKGLFKQPTVADLETKIRSVHEDIMNHWIDREIVKLQKKIDRANEKGWRREYPLAKRIY</sequence>
<dbReference type="InterPro" id="IPR013083">
    <property type="entry name" value="Znf_RING/FYVE/PHD"/>
</dbReference>
<dbReference type="PROSITE" id="PS51360">
    <property type="entry name" value="PLUS3"/>
    <property type="match status" value="1"/>
</dbReference>
<keyword evidence="2" id="KW-0863">Zinc-finger</keyword>
<reference evidence="6" key="2">
    <citation type="submission" date="2023-04" db="EMBL/GenBank/DDBJ databases">
        <authorList>
            <person name="Bruccoleri R.E."/>
            <person name="Oakeley E.J."/>
            <person name="Faust A.-M."/>
            <person name="Dessus-Babus S."/>
            <person name="Altorfer M."/>
            <person name="Burckhardt D."/>
            <person name="Oertli M."/>
            <person name="Naumann U."/>
            <person name="Petersen F."/>
            <person name="Wong J."/>
        </authorList>
    </citation>
    <scope>NUCLEOTIDE SEQUENCE</scope>
    <source>
        <strain evidence="6">GSM-AAB239-AS_SAM_17_03QT</strain>
        <tissue evidence="6">Leaf</tissue>
    </source>
</reference>
<dbReference type="InterPro" id="IPR001965">
    <property type="entry name" value="Znf_PHD"/>
</dbReference>
<dbReference type="InterPro" id="IPR004343">
    <property type="entry name" value="Plus-3_dom"/>
</dbReference>
<evidence type="ECO:0000256" key="1">
    <source>
        <dbReference type="ARBA" id="ARBA00022723"/>
    </source>
</evidence>
<dbReference type="CDD" id="cd15568">
    <property type="entry name" value="PHD5_NSD"/>
    <property type="match status" value="1"/>
</dbReference>
<dbReference type="PROSITE" id="PS51925">
    <property type="entry name" value="SWIB_MDM2"/>
    <property type="match status" value="1"/>
</dbReference>
<name>A0AAX6ENY1_IRIPA</name>
<dbReference type="Gene3D" id="3.30.40.10">
    <property type="entry name" value="Zinc/RING finger domain, C3HC4 (zinc finger)"/>
    <property type="match status" value="1"/>
</dbReference>
<organism evidence="6 7">
    <name type="scientific">Iris pallida</name>
    <name type="common">Sweet iris</name>
    <dbReference type="NCBI Taxonomy" id="29817"/>
    <lineage>
        <taxon>Eukaryota</taxon>
        <taxon>Viridiplantae</taxon>
        <taxon>Streptophyta</taxon>
        <taxon>Embryophyta</taxon>
        <taxon>Tracheophyta</taxon>
        <taxon>Spermatophyta</taxon>
        <taxon>Magnoliopsida</taxon>
        <taxon>Liliopsida</taxon>
        <taxon>Asparagales</taxon>
        <taxon>Iridaceae</taxon>
        <taxon>Iridoideae</taxon>
        <taxon>Irideae</taxon>
        <taxon>Iris</taxon>
    </lineage>
</organism>
<dbReference type="Pfam" id="PF25980">
    <property type="entry name" value="NERD_plant"/>
    <property type="match status" value="1"/>
</dbReference>
<dbReference type="EMBL" id="JANAVB010035417">
    <property type="protein sequence ID" value="KAJ6805515.1"/>
    <property type="molecule type" value="Genomic_DNA"/>
</dbReference>
<evidence type="ECO:0000256" key="3">
    <source>
        <dbReference type="ARBA" id="ARBA00022833"/>
    </source>
</evidence>
<dbReference type="InterPro" id="IPR036885">
    <property type="entry name" value="SWIB_MDM2_dom_sf"/>
</dbReference>
<dbReference type="Pfam" id="PF02201">
    <property type="entry name" value="SWIB"/>
    <property type="match status" value="1"/>
</dbReference>
<feature type="domain" description="Plus3" evidence="4">
    <location>
        <begin position="354"/>
        <end position="488"/>
    </location>
</feature>
<dbReference type="SMART" id="SM00719">
    <property type="entry name" value="Plus3"/>
    <property type="match status" value="1"/>
</dbReference>